<dbReference type="Gene3D" id="1.10.10.2850">
    <property type="entry name" value="Phage late-transcription coactivator-like"/>
    <property type="match status" value="1"/>
</dbReference>
<evidence type="ECO:0000313" key="1">
    <source>
        <dbReference type="EMBL" id="XAI71248.1"/>
    </source>
</evidence>
<reference evidence="1" key="1">
    <citation type="journal article" date="2024" name="J. Gen. Virol.">
        <title>Novel phages of Pseudomonas syringae unveil numerous potential auxiliary metabolic genes.</title>
        <authorList>
            <person name="Feltin C."/>
            <person name="Garneau J.R."/>
            <person name="Morris C.E."/>
            <person name="Berard A."/>
            <person name="Torres-Barcelo C."/>
        </authorList>
    </citation>
    <scope>NUCLEOTIDE SEQUENCE</scope>
</reference>
<dbReference type="EMBL" id="PP179332">
    <property type="protein sequence ID" value="XAI71248.1"/>
    <property type="molecule type" value="Genomic_DNA"/>
</dbReference>
<dbReference type="InterPro" id="IPR042071">
    <property type="entry name" value="Trans_coact_sf"/>
</dbReference>
<protein>
    <submittedName>
        <fullName evidence="1">Uncharacterized protein</fullName>
    </submittedName>
</protein>
<dbReference type="InterPro" id="IPR031836">
    <property type="entry name" value="Trans_coact"/>
</dbReference>
<sequence length="101" mass="11306">MTNLSLSRKAIWGPKLKPENELPELITADKFSIEVERAVHDGQHDSYIACICEKAELYDIEMASIKPFLTSTLIEKVKHEASSLNLLKEKNTTASLTTLFG</sequence>
<dbReference type="Pfam" id="PF16805">
    <property type="entry name" value="Trans_coact"/>
    <property type="match status" value="1"/>
</dbReference>
<name>A0AAU6W411_9VIRU</name>
<proteinExistence type="predicted"/>
<gene>
    <name evidence="1" type="ORF">Cygsa01_00202</name>
</gene>
<accession>A0AAU6W411</accession>
<organism evidence="1">
    <name type="scientific">Pseudomonas phage Cygsa01</name>
    <dbReference type="NCBI Taxonomy" id="3138529"/>
    <lineage>
        <taxon>Viruses</taxon>
    </lineage>
</organism>